<sequence length="353" mass="39446" precursor="true">MFTARSIRKSVAYTSLLGLMFFTPISAVSAQGEERVLPRTPDGKPDLQGLWTNATQTPLERPAALADQAVLTPEQASELEFNARMRIENANQPSDPNRPPPTDGNTDLGYNNFWVDRGTGVAMINGQYRTSLIVDPANGRIPYVEEPRPRGQAAEWRARPGVQAYDGPELRPLGERCLLSFGSSSGPPMLPVMYNNNYQIVQTDDHVMILVEMVHDARIIPLNRDHTAHDTQTWMGQSVGRWEGDTLVVETRHFHPQQTFRGSSENLRVTERFSLESPDKIIYSVTLEDPTVFAQPWTAEIPMNRRPAGDMMYEYACHEGNYAFSGILAGARMLEQLEDQREVDAALEGEGGN</sequence>
<protein>
    <submittedName>
        <fullName evidence="3">Uncharacterized protein</fullName>
    </submittedName>
</protein>
<feature type="chain" id="PRO_5006601492" evidence="2">
    <location>
        <begin position="31"/>
        <end position="353"/>
    </location>
</feature>
<name>A0A0S2KAB9_9GAMM</name>
<accession>A0A0S2KAB9</accession>
<dbReference type="AlphaFoldDB" id="A0A0S2KAB9"/>
<reference evidence="3 4" key="1">
    <citation type="submission" date="2015-11" db="EMBL/GenBank/DDBJ databases">
        <authorList>
            <person name="Zhang Y."/>
            <person name="Guo Z."/>
        </authorList>
    </citation>
    <scope>NUCLEOTIDE SEQUENCE [LARGE SCALE GENOMIC DNA]</scope>
    <source>
        <strain evidence="3 4">KCTC 32221</strain>
    </source>
</reference>
<dbReference type="KEGG" id="pspi:PS2015_614"/>
<evidence type="ECO:0000256" key="2">
    <source>
        <dbReference type="SAM" id="SignalP"/>
    </source>
</evidence>
<evidence type="ECO:0000313" key="4">
    <source>
        <dbReference type="Proteomes" id="UP000065641"/>
    </source>
</evidence>
<evidence type="ECO:0000313" key="3">
    <source>
        <dbReference type="EMBL" id="ALO45297.1"/>
    </source>
</evidence>
<proteinExistence type="predicted"/>
<organism evidence="3 4">
    <name type="scientific">Pseudohongiella spirulinae</name>
    <dbReference type="NCBI Taxonomy" id="1249552"/>
    <lineage>
        <taxon>Bacteria</taxon>
        <taxon>Pseudomonadati</taxon>
        <taxon>Pseudomonadota</taxon>
        <taxon>Gammaproteobacteria</taxon>
        <taxon>Pseudomonadales</taxon>
        <taxon>Pseudohongiellaceae</taxon>
        <taxon>Pseudohongiella</taxon>
    </lineage>
</organism>
<feature type="signal peptide" evidence="2">
    <location>
        <begin position="1"/>
        <end position="30"/>
    </location>
</feature>
<dbReference type="STRING" id="1249552.PS2015_614"/>
<dbReference type="Proteomes" id="UP000065641">
    <property type="component" value="Chromosome"/>
</dbReference>
<keyword evidence="2" id="KW-0732">Signal</keyword>
<evidence type="ECO:0000256" key="1">
    <source>
        <dbReference type="SAM" id="MobiDB-lite"/>
    </source>
</evidence>
<keyword evidence="4" id="KW-1185">Reference proteome</keyword>
<gene>
    <name evidence="3" type="ORF">PS2015_614</name>
</gene>
<feature type="region of interest" description="Disordered" evidence="1">
    <location>
        <begin position="89"/>
        <end position="109"/>
    </location>
</feature>
<dbReference type="EMBL" id="CP013189">
    <property type="protein sequence ID" value="ALO45297.1"/>
    <property type="molecule type" value="Genomic_DNA"/>
</dbReference>
<dbReference type="RefSeq" id="WP_058020835.1">
    <property type="nucleotide sequence ID" value="NZ_CP013189.1"/>
</dbReference>
<dbReference type="OrthoDB" id="7055688at2"/>